<organism evidence="2 3">
    <name type="scientific">Ilex paraguariensis</name>
    <name type="common">yerba mate</name>
    <dbReference type="NCBI Taxonomy" id="185542"/>
    <lineage>
        <taxon>Eukaryota</taxon>
        <taxon>Viridiplantae</taxon>
        <taxon>Streptophyta</taxon>
        <taxon>Embryophyta</taxon>
        <taxon>Tracheophyta</taxon>
        <taxon>Spermatophyta</taxon>
        <taxon>Magnoliopsida</taxon>
        <taxon>eudicotyledons</taxon>
        <taxon>Gunneridae</taxon>
        <taxon>Pentapetalae</taxon>
        <taxon>asterids</taxon>
        <taxon>campanulids</taxon>
        <taxon>Aquifoliales</taxon>
        <taxon>Aquifoliaceae</taxon>
        <taxon>Ilex</taxon>
    </lineage>
</organism>
<keyword evidence="3" id="KW-1185">Reference proteome</keyword>
<evidence type="ECO:0000313" key="3">
    <source>
        <dbReference type="Proteomes" id="UP001642360"/>
    </source>
</evidence>
<accession>A0ABC8TSP8</accession>
<protein>
    <submittedName>
        <fullName evidence="2">Uncharacterized protein</fullName>
    </submittedName>
</protein>
<dbReference type="Proteomes" id="UP001642360">
    <property type="component" value="Unassembled WGS sequence"/>
</dbReference>
<dbReference type="EMBL" id="CAUOFW020005391">
    <property type="protein sequence ID" value="CAK9169889.1"/>
    <property type="molecule type" value="Genomic_DNA"/>
</dbReference>
<comment type="caution">
    <text evidence="2">The sequence shown here is derived from an EMBL/GenBank/DDBJ whole genome shotgun (WGS) entry which is preliminary data.</text>
</comment>
<name>A0ABC8TSP8_9AQUA</name>
<reference evidence="2 3" key="1">
    <citation type="submission" date="2024-02" db="EMBL/GenBank/DDBJ databases">
        <authorList>
            <person name="Vignale AGUSTIN F."/>
            <person name="Sosa J E."/>
            <person name="Modenutti C."/>
        </authorList>
    </citation>
    <scope>NUCLEOTIDE SEQUENCE [LARGE SCALE GENOMIC DNA]</scope>
</reference>
<keyword evidence="1" id="KW-0732">Signal</keyword>
<evidence type="ECO:0000256" key="1">
    <source>
        <dbReference type="SAM" id="SignalP"/>
    </source>
</evidence>
<feature type="chain" id="PRO_5044762902" evidence="1">
    <location>
        <begin position="26"/>
        <end position="104"/>
    </location>
</feature>
<gene>
    <name evidence="2" type="ORF">ILEXP_LOCUS39378</name>
</gene>
<dbReference type="AlphaFoldDB" id="A0ABC8TSP8"/>
<feature type="signal peptide" evidence="1">
    <location>
        <begin position="1"/>
        <end position="25"/>
    </location>
</feature>
<proteinExistence type="predicted"/>
<sequence length="104" mass="11768">MFARRSIRVECPLFIVVFLGSRVIATFEERQCLGIFAPLRDAEFCAHMQIIEDSRILQSWVRGVSIEMIPEMIAPTDVPQYALDLVAFDLKRENSVGCMASDVS</sequence>
<evidence type="ECO:0000313" key="2">
    <source>
        <dbReference type="EMBL" id="CAK9169889.1"/>
    </source>
</evidence>